<sequence>MVLSLEALYSIVCLALVALTLVGTVILFLSSIWLAPRHKDPARNAFLAVTLWQGTSNLRHPLNYAAYRRI</sequence>
<evidence type="ECO:0000313" key="3">
    <source>
        <dbReference type="Proteomes" id="UP000219369"/>
    </source>
</evidence>
<reference evidence="3" key="1">
    <citation type="submission" date="2016-09" db="EMBL/GenBank/DDBJ databases">
        <authorList>
            <person name="Guldener U."/>
        </authorList>
    </citation>
    <scope>NUCLEOTIDE SEQUENCE [LARGE SCALE GENOMIC DNA]</scope>
    <source>
        <strain evidence="3">V64-1</strain>
    </source>
</reference>
<accession>A0A2H3TC58</accession>
<keyword evidence="1" id="KW-0812">Transmembrane</keyword>
<evidence type="ECO:0000313" key="2">
    <source>
        <dbReference type="EMBL" id="SCO86147.1"/>
    </source>
</evidence>
<proteinExistence type="predicted"/>
<keyword evidence="1" id="KW-0472">Membrane</keyword>
<gene>
    <name evidence="2" type="ORF">FRV6_10274</name>
</gene>
<dbReference type="EMBL" id="FMJY01000006">
    <property type="protein sequence ID" value="SCO86147.1"/>
    <property type="molecule type" value="Genomic_DNA"/>
</dbReference>
<keyword evidence="1" id="KW-1133">Transmembrane helix</keyword>
<name>A0A2H3TC58_FUSOX</name>
<evidence type="ECO:0000256" key="1">
    <source>
        <dbReference type="SAM" id="Phobius"/>
    </source>
</evidence>
<dbReference type="Proteomes" id="UP000219369">
    <property type="component" value="Unassembled WGS sequence"/>
</dbReference>
<feature type="transmembrane region" description="Helical" evidence="1">
    <location>
        <begin position="6"/>
        <end position="34"/>
    </location>
</feature>
<protein>
    <submittedName>
        <fullName evidence="2">Uncharacterized protein</fullName>
    </submittedName>
</protein>
<organism evidence="2 3">
    <name type="scientific">Fusarium oxysporum</name>
    <name type="common">Fusarium vascular wilt</name>
    <dbReference type="NCBI Taxonomy" id="5507"/>
    <lineage>
        <taxon>Eukaryota</taxon>
        <taxon>Fungi</taxon>
        <taxon>Dikarya</taxon>
        <taxon>Ascomycota</taxon>
        <taxon>Pezizomycotina</taxon>
        <taxon>Sordariomycetes</taxon>
        <taxon>Hypocreomycetidae</taxon>
        <taxon>Hypocreales</taxon>
        <taxon>Nectriaceae</taxon>
        <taxon>Fusarium</taxon>
        <taxon>Fusarium oxysporum species complex</taxon>
    </lineage>
</organism>
<dbReference type="AlphaFoldDB" id="A0A2H3TC58"/>